<dbReference type="InterPro" id="IPR029028">
    <property type="entry name" value="Alpha/beta_knot_MTases"/>
</dbReference>
<dbReference type="GO" id="GO:0003723">
    <property type="term" value="F:RNA binding"/>
    <property type="evidence" value="ECO:0007669"/>
    <property type="project" value="InterPro"/>
</dbReference>
<keyword evidence="5" id="KW-0819">tRNA processing</keyword>
<evidence type="ECO:0000256" key="2">
    <source>
        <dbReference type="ARBA" id="ARBA00022603"/>
    </source>
</evidence>
<dbReference type="GO" id="GO:0002128">
    <property type="term" value="P:tRNA nucleoside ribose methylation"/>
    <property type="evidence" value="ECO:0007669"/>
    <property type="project" value="TreeGrafter"/>
</dbReference>
<dbReference type="InterPro" id="IPR004384">
    <property type="entry name" value="RNA_MeTrfase_TrmJ/LasT"/>
</dbReference>
<organism evidence="7 8">
    <name type="scientific">Tectimicrobiota bacterium</name>
    <dbReference type="NCBI Taxonomy" id="2528274"/>
    <lineage>
        <taxon>Bacteria</taxon>
        <taxon>Pseudomonadati</taxon>
        <taxon>Nitrospinota/Tectimicrobiota group</taxon>
        <taxon>Candidatus Tectimicrobiota</taxon>
    </lineage>
</organism>
<keyword evidence="2 5" id="KW-0489">Methyltransferase</keyword>
<proteinExistence type="inferred from homology"/>
<dbReference type="GO" id="GO:0160206">
    <property type="term" value="F:tRNA (cytidine(32)/uridine(32)-2'-O)-methyltransferase activity"/>
    <property type="evidence" value="ECO:0007669"/>
    <property type="project" value="UniProtKB-EC"/>
</dbReference>
<dbReference type="PANTHER" id="PTHR42786:SF2">
    <property type="entry name" value="TRNA (CYTIDINE_URIDINE-2'-O-)-METHYLTRANSFERASE TRMJ"/>
    <property type="match status" value="1"/>
</dbReference>
<keyword evidence="3" id="KW-0808">Transferase</keyword>
<comment type="function">
    <text evidence="5">Catalyzes the formation of 2'O-methylated cytidine (Cm32) or 2'O-methylated uridine (Um32) at position 32 in tRNA.</text>
</comment>
<dbReference type="CDD" id="cd18093">
    <property type="entry name" value="SpoU-like_TrmJ"/>
    <property type="match status" value="1"/>
</dbReference>
<dbReference type="InterPro" id="IPR029026">
    <property type="entry name" value="tRNA_m1G_MTases_N"/>
</dbReference>
<dbReference type="InterPro" id="IPR001537">
    <property type="entry name" value="SpoU_MeTrfase"/>
</dbReference>
<dbReference type="Gene3D" id="1.10.8.590">
    <property type="match status" value="1"/>
</dbReference>
<evidence type="ECO:0000256" key="3">
    <source>
        <dbReference type="ARBA" id="ARBA00022679"/>
    </source>
</evidence>
<comment type="catalytic activity">
    <reaction evidence="5">
        <text>uridine(32) in tRNA + S-adenosyl-L-methionine = 2'-O-methyluridine(32) in tRNA + S-adenosyl-L-homocysteine + H(+)</text>
        <dbReference type="Rhea" id="RHEA:42936"/>
        <dbReference type="Rhea" id="RHEA-COMP:10107"/>
        <dbReference type="Rhea" id="RHEA-COMP:10290"/>
        <dbReference type="ChEBI" id="CHEBI:15378"/>
        <dbReference type="ChEBI" id="CHEBI:57856"/>
        <dbReference type="ChEBI" id="CHEBI:59789"/>
        <dbReference type="ChEBI" id="CHEBI:65315"/>
        <dbReference type="ChEBI" id="CHEBI:74478"/>
        <dbReference type="EC" id="2.1.1.200"/>
    </reaction>
</comment>
<evidence type="ECO:0000259" key="6">
    <source>
        <dbReference type="Pfam" id="PF00588"/>
    </source>
</evidence>
<name>A0A937VXK3_UNCTE</name>
<keyword evidence="4 5" id="KW-0949">S-adenosyl-L-methionine</keyword>
<feature type="domain" description="tRNA/rRNA methyltransferase SpoU type" evidence="6">
    <location>
        <begin position="10"/>
        <end position="160"/>
    </location>
</feature>
<protein>
    <recommendedName>
        <fullName evidence="5">tRNA (cytidine/uridine-2'-O-)-methyltransferase TrmJ</fullName>
        <ecNumber evidence="5">2.1.1.200</ecNumber>
    </recommendedName>
    <alternativeName>
        <fullName evidence="5">tRNA (cytidine(32)/uridine(32)-2'-O)-methyltransferase</fullName>
    </alternativeName>
    <alternativeName>
        <fullName evidence="5">tRNA Cm32/Um32 methyltransferase</fullName>
    </alternativeName>
</protein>
<dbReference type="NCBIfam" id="TIGR00050">
    <property type="entry name" value="rRNA_methyl_1"/>
    <property type="match status" value="1"/>
</dbReference>
<evidence type="ECO:0000313" key="8">
    <source>
        <dbReference type="Proteomes" id="UP000712673"/>
    </source>
</evidence>
<evidence type="ECO:0000256" key="1">
    <source>
        <dbReference type="ARBA" id="ARBA00007228"/>
    </source>
</evidence>
<dbReference type="EMBL" id="VGLS01000053">
    <property type="protein sequence ID" value="MBM3222767.1"/>
    <property type="molecule type" value="Genomic_DNA"/>
</dbReference>
<dbReference type="Proteomes" id="UP000712673">
    <property type="component" value="Unassembled WGS sequence"/>
</dbReference>
<reference evidence="7" key="1">
    <citation type="submission" date="2019-03" db="EMBL/GenBank/DDBJ databases">
        <title>Lake Tanganyika Metagenome-Assembled Genomes (MAGs).</title>
        <authorList>
            <person name="Tran P."/>
        </authorList>
    </citation>
    <scope>NUCLEOTIDE SEQUENCE</scope>
    <source>
        <strain evidence="7">K_DeepCast_65m_m2_066</strain>
    </source>
</reference>
<dbReference type="Pfam" id="PF00588">
    <property type="entry name" value="SpoU_methylase"/>
    <property type="match status" value="1"/>
</dbReference>
<dbReference type="GO" id="GO:0005829">
    <property type="term" value="C:cytosol"/>
    <property type="evidence" value="ECO:0007669"/>
    <property type="project" value="TreeGrafter"/>
</dbReference>
<dbReference type="EC" id="2.1.1.200" evidence="5"/>
<keyword evidence="5" id="KW-0963">Cytoplasm</keyword>
<gene>
    <name evidence="5" type="primary">trmJ</name>
    <name evidence="7" type="ORF">FJZ47_03045</name>
</gene>
<evidence type="ECO:0000313" key="7">
    <source>
        <dbReference type="EMBL" id="MBM3222767.1"/>
    </source>
</evidence>
<dbReference type="AlphaFoldDB" id="A0A937VXK3"/>
<evidence type="ECO:0000256" key="5">
    <source>
        <dbReference type="RuleBase" id="RU362024"/>
    </source>
</evidence>
<dbReference type="SUPFAM" id="SSF75217">
    <property type="entry name" value="alpha/beta knot"/>
    <property type="match status" value="1"/>
</dbReference>
<evidence type="ECO:0000256" key="4">
    <source>
        <dbReference type="ARBA" id="ARBA00022691"/>
    </source>
</evidence>
<comment type="subcellular location">
    <subcellularLocation>
        <location evidence="5">Cytoplasm</location>
    </subcellularLocation>
</comment>
<comment type="subunit">
    <text evidence="5">Homodimer.</text>
</comment>
<dbReference type="Gene3D" id="3.40.1280.10">
    <property type="match status" value="1"/>
</dbReference>
<comment type="caution">
    <text evidence="7">The sequence shown here is derived from an EMBL/GenBank/DDBJ whole genome shotgun (WGS) entry which is preliminary data.</text>
</comment>
<dbReference type="PIRSF" id="PIRSF004808">
    <property type="entry name" value="LasT"/>
    <property type="match status" value="1"/>
</dbReference>
<accession>A0A937VXK3</accession>
<comment type="catalytic activity">
    <reaction evidence="5">
        <text>cytidine(32) in tRNA + S-adenosyl-L-methionine = 2'-O-methylcytidine(32) in tRNA + S-adenosyl-L-homocysteine + H(+)</text>
        <dbReference type="Rhea" id="RHEA:42932"/>
        <dbReference type="Rhea" id="RHEA-COMP:10288"/>
        <dbReference type="Rhea" id="RHEA-COMP:10289"/>
        <dbReference type="ChEBI" id="CHEBI:15378"/>
        <dbReference type="ChEBI" id="CHEBI:57856"/>
        <dbReference type="ChEBI" id="CHEBI:59789"/>
        <dbReference type="ChEBI" id="CHEBI:74495"/>
        <dbReference type="ChEBI" id="CHEBI:82748"/>
        <dbReference type="EC" id="2.1.1.200"/>
    </reaction>
</comment>
<comment type="similarity">
    <text evidence="1">Belongs to the class IV-like SAM-binding methyltransferase superfamily. RNA methyltransferase TrmH family.</text>
</comment>
<dbReference type="PANTHER" id="PTHR42786">
    <property type="entry name" value="TRNA/RRNA METHYLTRANSFERASE"/>
    <property type="match status" value="1"/>
</dbReference>
<sequence>MHTIPHAAHITIILVRPQSPGNIGAVARAMQNMGLSRLALVAPVLFPHPEARMMACHAEPILHQAQVYTSVADAVATCHRLIGTSARRREYRYPPLTPRELAQTLPTLYTRYPHIGILFGPEDAGLTTPELDLCHDLVVIPTVAEATSLNLAQAVLILAYEIMQAHYQPPAPDAPPALADVGEIEDMYSHFRTTFSFHGFSGAHAVERNLMGMRRIGERAGLERRDVRLLRGIARQLAWALRHPRRTDDPER</sequence>